<feature type="domain" description="Tryptophan synthase beta chain-like PALP" evidence="9">
    <location>
        <begin position="16"/>
        <end position="302"/>
    </location>
</feature>
<dbReference type="EC" id="2.5.1.140" evidence="5"/>
<reference evidence="10" key="1">
    <citation type="journal article" date="2014" name="Int. J. Syst. Evol. Microbiol.">
        <title>Complete genome sequence of Corynebacterium casei LMG S-19264T (=DSM 44701T), isolated from a smear-ripened cheese.</title>
        <authorList>
            <consortium name="US DOE Joint Genome Institute (JGI-PGF)"/>
            <person name="Walter F."/>
            <person name="Albersmeier A."/>
            <person name="Kalinowski J."/>
            <person name="Ruckert C."/>
        </authorList>
    </citation>
    <scope>NUCLEOTIDE SEQUENCE</scope>
    <source>
        <strain evidence="10">KCTC 12113</strain>
    </source>
</reference>
<comment type="subunit">
    <text evidence="4">Homodimer.</text>
</comment>
<dbReference type="Proteomes" id="UP000634668">
    <property type="component" value="Unassembled WGS sequence"/>
</dbReference>
<dbReference type="SUPFAM" id="SSF53686">
    <property type="entry name" value="Tryptophan synthase beta subunit-like PLP-dependent enzymes"/>
    <property type="match status" value="1"/>
</dbReference>
<dbReference type="InterPro" id="IPR023927">
    <property type="entry name" value="SbnA"/>
</dbReference>
<dbReference type="Pfam" id="PF00291">
    <property type="entry name" value="PALP"/>
    <property type="match status" value="1"/>
</dbReference>
<reference evidence="10" key="2">
    <citation type="submission" date="2020-09" db="EMBL/GenBank/DDBJ databases">
        <authorList>
            <person name="Sun Q."/>
            <person name="Kim S."/>
        </authorList>
    </citation>
    <scope>NUCLEOTIDE SEQUENCE</scope>
    <source>
        <strain evidence="10">KCTC 12113</strain>
    </source>
</reference>
<dbReference type="NCBIfam" id="TIGR03945">
    <property type="entry name" value="PLP_SbnA_fam"/>
    <property type="match status" value="1"/>
</dbReference>
<evidence type="ECO:0000313" key="10">
    <source>
        <dbReference type="EMBL" id="GGW45393.1"/>
    </source>
</evidence>
<dbReference type="InterPro" id="IPR001926">
    <property type="entry name" value="TrpB-like_PALP"/>
</dbReference>
<dbReference type="EMBL" id="BMWP01000027">
    <property type="protein sequence ID" value="GGW45393.1"/>
    <property type="molecule type" value="Genomic_DNA"/>
</dbReference>
<evidence type="ECO:0000256" key="8">
    <source>
        <dbReference type="ARBA" id="ARBA00022898"/>
    </source>
</evidence>
<name>A0A918MQS6_9FLAO</name>
<comment type="pathway">
    <text evidence="2">Siderophore biosynthesis.</text>
</comment>
<evidence type="ECO:0000256" key="3">
    <source>
        <dbReference type="ARBA" id="ARBA00008519"/>
    </source>
</evidence>
<comment type="similarity">
    <text evidence="3">Belongs to the cysteine synthase/cystathionine beta-synthase family. SbnA subfamily.</text>
</comment>
<dbReference type="CDD" id="cd01561">
    <property type="entry name" value="CBS_like"/>
    <property type="match status" value="1"/>
</dbReference>
<organism evidence="10 11">
    <name type="scientific">Arenibacter certesii</name>
    <dbReference type="NCBI Taxonomy" id="228955"/>
    <lineage>
        <taxon>Bacteria</taxon>
        <taxon>Pseudomonadati</taxon>
        <taxon>Bacteroidota</taxon>
        <taxon>Flavobacteriia</taxon>
        <taxon>Flavobacteriales</taxon>
        <taxon>Flavobacteriaceae</taxon>
        <taxon>Arenibacter</taxon>
    </lineage>
</organism>
<dbReference type="InterPro" id="IPR001216">
    <property type="entry name" value="P-phosphate_BS"/>
</dbReference>
<evidence type="ECO:0000256" key="1">
    <source>
        <dbReference type="ARBA" id="ARBA00001933"/>
    </source>
</evidence>
<protein>
    <recommendedName>
        <fullName evidence="6">N-(2-amino-2-carboxyethyl)-L-glutamate synthase</fullName>
        <ecNumber evidence="5">2.5.1.140</ecNumber>
    </recommendedName>
</protein>
<evidence type="ECO:0000259" key="9">
    <source>
        <dbReference type="Pfam" id="PF00291"/>
    </source>
</evidence>
<gene>
    <name evidence="10" type="ORF">GCM10007383_32200</name>
</gene>
<evidence type="ECO:0000256" key="5">
    <source>
        <dbReference type="ARBA" id="ARBA00012331"/>
    </source>
</evidence>
<evidence type="ECO:0000256" key="2">
    <source>
        <dbReference type="ARBA" id="ARBA00004924"/>
    </source>
</evidence>
<keyword evidence="7" id="KW-0808">Transferase</keyword>
<dbReference type="Gene3D" id="3.40.50.1100">
    <property type="match status" value="2"/>
</dbReference>
<keyword evidence="8" id="KW-0663">Pyridoxal phosphate</keyword>
<dbReference type="PROSITE" id="PS00901">
    <property type="entry name" value="CYS_SYNTHASE"/>
    <property type="match status" value="1"/>
</dbReference>
<dbReference type="PANTHER" id="PTHR10314">
    <property type="entry name" value="CYSTATHIONINE BETA-SYNTHASE"/>
    <property type="match status" value="1"/>
</dbReference>
<evidence type="ECO:0000256" key="6">
    <source>
        <dbReference type="ARBA" id="ARBA00016985"/>
    </source>
</evidence>
<evidence type="ECO:0000256" key="7">
    <source>
        <dbReference type="ARBA" id="ARBA00022679"/>
    </source>
</evidence>
<dbReference type="RefSeq" id="WP_026814389.1">
    <property type="nucleotide sequence ID" value="NZ_BMWP01000027.1"/>
</dbReference>
<dbReference type="InterPro" id="IPR036052">
    <property type="entry name" value="TrpB-like_PALP_sf"/>
</dbReference>
<evidence type="ECO:0000313" key="11">
    <source>
        <dbReference type="Proteomes" id="UP000634668"/>
    </source>
</evidence>
<proteinExistence type="inferred from homology"/>
<dbReference type="GO" id="GO:0006535">
    <property type="term" value="P:cysteine biosynthetic process from serine"/>
    <property type="evidence" value="ECO:0007669"/>
    <property type="project" value="InterPro"/>
</dbReference>
<sequence length="334" mass="36836">MIALEKEIKIANNIVDTIGNTPLVKLNRLFNNSTYNVYGKLELSNPSGSVKDRTSMFILLEALNNGKIQPGHTIIESSSGNMALGLAQACLYFNLKLIVVVDPHINRHTEKLLLTYGAKIEYVQTPNEKGGYLAARLEKVQQLLKQIPNSYWSNQYGNPNNPLAHQNTITEILNSLNGKVDYLFMAVSTCGTIMGCADYISENNIETKIIAVDAKGSVLFGGLPEKRIIPGHGASVRSQFLDTSKLWDHMEVSDLDCVRGCWSLLKEEGILCGGSTGGVISAIKKYEAHIPDNSNCVLLLSDRGDRYLDTIYNKDWLATKIEGVKNVLYPIGGW</sequence>
<dbReference type="InterPro" id="IPR050214">
    <property type="entry name" value="Cys_Synth/Cystath_Beta-Synth"/>
</dbReference>
<evidence type="ECO:0000256" key="4">
    <source>
        <dbReference type="ARBA" id="ARBA00011738"/>
    </source>
</evidence>
<keyword evidence="11" id="KW-1185">Reference proteome</keyword>
<dbReference type="GO" id="GO:0016765">
    <property type="term" value="F:transferase activity, transferring alkyl or aryl (other than methyl) groups"/>
    <property type="evidence" value="ECO:0007669"/>
    <property type="project" value="UniProtKB-ARBA"/>
</dbReference>
<dbReference type="AlphaFoldDB" id="A0A918MQS6"/>
<accession>A0A918MQS6</accession>
<comment type="caution">
    <text evidence="10">The sequence shown here is derived from an EMBL/GenBank/DDBJ whole genome shotgun (WGS) entry which is preliminary data.</text>
</comment>
<comment type="cofactor">
    <cofactor evidence="1">
        <name>pyridoxal 5'-phosphate</name>
        <dbReference type="ChEBI" id="CHEBI:597326"/>
    </cofactor>
</comment>